<reference evidence="6" key="1">
    <citation type="journal article" date="2013" name="Genome Announc.">
        <title>Draft Genome Sequence of Loktanella cinnabarina LL-001T, Isolated from Deep-Sea Floor Sediment.</title>
        <authorList>
            <person name="Nishi S."/>
            <person name="Tsubouchi T."/>
            <person name="Takaki Y."/>
            <person name="Koyanagi R."/>
            <person name="Satoh N."/>
            <person name="Maruyama T."/>
            <person name="Hatada Y."/>
        </authorList>
    </citation>
    <scope>NUCLEOTIDE SEQUENCE [LARGE SCALE GENOMIC DNA]</scope>
    <source>
        <strain evidence="6">LL-001</strain>
    </source>
</reference>
<sequence length="140" mass="14406">MAQALAAHGLALPEARFGSRDFSLEAGRGAAAEFVALAPCPTAVICASDQLAIGLASGLHARGLRVPDDVSLIGFDDIQTAELVIPPLTTVRQDRLQIGAQAAGLLLRQLAGANCAPDKIVTLPVSFQIRNSTSAPRPAA</sequence>
<name>U3AIK7_9RHOB</name>
<accession>U3AIK7</accession>
<protein>
    <submittedName>
        <fullName evidence="6">Transcriptional regulator, LacI family</fullName>
    </submittedName>
</protein>
<evidence type="ECO:0000256" key="1">
    <source>
        <dbReference type="ARBA" id="ARBA00022491"/>
    </source>
</evidence>
<dbReference type="Gene3D" id="3.40.50.2300">
    <property type="match status" value="2"/>
</dbReference>
<organism evidence="6 7">
    <name type="scientific">Limimaricola cinnabarinus LL-001</name>
    <dbReference type="NCBI Taxonomy" id="1337093"/>
    <lineage>
        <taxon>Bacteria</taxon>
        <taxon>Pseudomonadati</taxon>
        <taxon>Pseudomonadota</taxon>
        <taxon>Alphaproteobacteria</taxon>
        <taxon>Rhodobacterales</taxon>
        <taxon>Paracoccaceae</taxon>
        <taxon>Limimaricola</taxon>
    </lineage>
</organism>
<keyword evidence="4" id="KW-0804">Transcription</keyword>
<feature type="domain" description="Transcriptional regulator LacI/GalR-like sensor" evidence="5">
    <location>
        <begin position="2"/>
        <end position="133"/>
    </location>
</feature>
<gene>
    <name evidence="6" type="ORF">MBELCI_3561</name>
</gene>
<evidence type="ECO:0000259" key="5">
    <source>
        <dbReference type="Pfam" id="PF13377"/>
    </source>
</evidence>
<comment type="caution">
    <text evidence="6">The sequence shown here is derived from an EMBL/GenBank/DDBJ whole genome shotgun (WGS) entry which is preliminary data.</text>
</comment>
<keyword evidence="2" id="KW-0805">Transcription regulation</keyword>
<dbReference type="PANTHER" id="PTHR30146">
    <property type="entry name" value="LACI-RELATED TRANSCRIPTIONAL REPRESSOR"/>
    <property type="match status" value="1"/>
</dbReference>
<keyword evidence="1" id="KW-0678">Repressor</keyword>
<dbReference type="InterPro" id="IPR046335">
    <property type="entry name" value="LacI/GalR-like_sensor"/>
</dbReference>
<evidence type="ECO:0000256" key="2">
    <source>
        <dbReference type="ARBA" id="ARBA00023015"/>
    </source>
</evidence>
<keyword evidence="3" id="KW-0238">DNA-binding</keyword>
<evidence type="ECO:0000313" key="6">
    <source>
        <dbReference type="EMBL" id="GAD57509.1"/>
    </source>
</evidence>
<dbReference type="SUPFAM" id="SSF53822">
    <property type="entry name" value="Periplasmic binding protein-like I"/>
    <property type="match status" value="1"/>
</dbReference>
<dbReference type="AlphaFoldDB" id="U3AIK7"/>
<evidence type="ECO:0000256" key="4">
    <source>
        <dbReference type="ARBA" id="ARBA00023163"/>
    </source>
</evidence>
<dbReference type="PANTHER" id="PTHR30146:SF148">
    <property type="entry name" value="HTH-TYPE TRANSCRIPTIONAL REPRESSOR PURR-RELATED"/>
    <property type="match status" value="1"/>
</dbReference>
<evidence type="ECO:0000313" key="7">
    <source>
        <dbReference type="Proteomes" id="UP000016566"/>
    </source>
</evidence>
<dbReference type="GO" id="GO:0003700">
    <property type="term" value="F:DNA-binding transcription factor activity"/>
    <property type="evidence" value="ECO:0007669"/>
    <property type="project" value="TreeGrafter"/>
</dbReference>
<dbReference type="GO" id="GO:0000976">
    <property type="term" value="F:transcription cis-regulatory region binding"/>
    <property type="evidence" value="ECO:0007669"/>
    <property type="project" value="TreeGrafter"/>
</dbReference>
<dbReference type="Pfam" id="PF13377">
    <property type="entry name" value="Peripla_BP_3"/>
    <property type="match status" value="1"/>
</dbReference>
<dbReference type="InterPro" id="IPR028082">
    <property type="entry name" value="Peripla_BP_I"/>
</dbReference>
<evidence type="ECO:0000256" key="3">
    <source>
        <dbReference type="ARBA" id="ARBA00023125"/>
    </source>
</evidence>
<dbReference type="Proteomes" id="UP000016566">
    <property type="component" value="Unassembled WGS sequence"/>
</dbReference>
<keyword evidence="7" id="KW-1185">Reference proteome</keyword>
<dbReference type="EMBL" id="BATB01000098">
    <property type="protein sequence ID" value="GAD57509.1"/>
    <property type="molecule type" value="Genomic_DNA"/>
</dbReference>
<proteinExistence type="predicted"/>
<dbReference type="STRING" id="1337093.MBELCI_3561"/>
<dbReference type="eggNOG" id="COG1609">
    <property type="taxonomic scope" value="Bacteria"/>
</dbReference>